<proteinExistence type="predicted"/>
<dbReference type="OrthoDB" id="184880at2759"/>
<evidence type="ECO:0000313" key="2">
    <source>
        <dbReference type="Proteomes" id="UP000266861"/>
    </source>
</evidence>
<gene>
    <name evidence="1" type="ORF">Glove_396g62</name>
</gene>
<reference evidence="1 2" key="1">
    <citation type="submission" date="2018-08" db="EMBL/GenBank/DDBJ databases">
        <title>Genome and evolution of the arbuscular mycorrhizal fungus Diversispora epigaea (formerly Glomus versiforme) and its bacterial endosymbionts.</title>
        <authorList>
            <person name="Sun X."/>
            <person name="Fei Z."/>
            <person name="Harrison M."/>
        </authorList>
    </citation>
    <scope>NUCLEOTIDE SEQUENCE [LARGE SCALE GENOMIC DNA]</scope>
    <source>
        <strain evidence="1 2">IT104</strain>
    </source>
</reference>
<organism evidence="1 2">
    <name type="scientific">Diversispora epigaea</name>
    <dbReference type="NCBI Taxonomy" id="1348612"/>
    <lineage>
        <taxon>Eukaryota</taxon>
        <taxon>Fungi</taxon>
        <taxon>Fungi incertae sedis</taxon>
        <taxon>Mucoromycota</taxon>
        <taxon>Glomeromycotina</taxon>
        <taxon>Glomeromycetes</taxon>
        <taxon>Diversisporales</taxon>
        <taxon>Diversisporaceae</taxon>
        <taxon>Diversispora</taxon>
    </lineage>
</organism>
<sequence>MEFRIDYENYGPITKPGNDQVLDYLRKKEIYSEMNINMITQLIKNSPYLTEFYKLEKKGPIGNWGGEFGSLMLENYKIKRRSLNSIAKLISDDEHEEFIKAVSMEFDEYKTTFENFRIFCRKKF</sequence>
<protein>
    <submittedName>
        <fullName evidence="1">Uncharacterized protein</fullName>
    </submittedName>
</protein>
<accession>A0A397H0Z1</accession>
<evidence type="ECO:0000313" key="1">
    <source>
        <dbReference type="EMBL" id="RHZ56821.1"/>
    </source>
</evidence>
<keyword evidence="2" id="KW-1185">Reference proteome</keyword>
<name>A0A397H0Z1_9GLOM</name>
<dbReference type="EMBL" id="PQFF01000353">
    <property type="protein sequence ID" value="RHZ56821.1"/>
    <property type="molecule type" value="Genomic_DNA"/>
</dbReference>
<dbReference type="Proteomes" id="UP000266861">
    <property type="component" value="Unassembled WGS sequence"/>
</dbReference>
<comment type="caution">
    <text evidence="1">The sequence shown here is derived from an EMBL/GenBank/DDBJ whole genome shotgun (WGS) entry which is preliminary data.</text>
</comment>
<dbReference type="STRING" id="1348612.A0A397H0Z1"/>
<dbReference type="AlphaFoldDB" id="A0A397H0Z1"/>